<keyword evidence="2" id="KW-1185">Reference proteome</keyword>
<sequence length="198" mass="20578">MAEQGRVRWKRFAVILAPVAVVTSVVVGATAQGVIGATFVVAGSAFKLSVGELRGQGFAMTGRVVENRAGRSIPVIATGVRRAVVTDLCQSVLVRTPLGPVTMRLTGGRGGNVVTIDDLVLDVETGRTGADLRALELGRDAATLDEVPGLRGPAGAFGSQASAVTLRDLRLSPRAATAATFRLPDLGLDVVRGERECF</sequence>
<dbReference type="EMBL" id="JAATEP010000035">
    <property type="protein sequence ID" value="NJP95097.1"/>
    <property type="molecule type" value="Genomic_DNA"/>
</dbReference>
<protein>
    <submittedName>
        <fullName evidence="1">Cholesterol esterase</fullName>
    </submittedName>
</protein>
<name>A0ABX1BFG2_9ACTN</name>
<dbReference type="Proteomes" id="UP000696294">
    <property type="component" value="Unassembled WGS sequence"/>
</dbReference>
<accession>A0ABX1BFG2</accession>
<gene>
    <name evidence="1" type="ORF">HCN51_37625</name>
</gene>
<comment type="caution">
    <text evidence="1">The sequence shown here is derived from an EMBL/GenBank/DDBJ whole genome shotgun (WGS) entry which is preliminary data.</text>
</comment>
<reference evidence="1 2" key="1">
    <citation type="submission" date="2020-03" db="EMBL/GenBank/DDBJ databases">
        <title>WGS of actinomycetes isolated from Thailand.</title>
        <authorList>
            <person name="Thawai C."/>
        </authorList>
    </citation>
    <scope>NUCLEOTIDE SEQUENCE [LARGE SCALE GENOMIC DNA]</scope>
    <source>
        <strain evidence="1 2">FMUSA5-5</strain>
    </source>
</reference>
<dbReference type="RefSeq" id="WP_168016564.1">
    <property type="nucleotide sequence ID" value="NZ_JAATEP010000035.1"/>
</dbReference>
<evidence type="ECO:0000313" key="1">
    <source>
        <dbReference type="EMBL" id="NJP95097.1"/>
    </source>
</evidence>
<organism evidence="1 2">
    <name type="scientific">Nonomuraea composti</name>
    <dbReference type="NCBI Taxonomy" id="2720023"/>
    <lineage>
        <taxon>Bacteria</taxon>
        <taxon>Bacillati</taxon>
        <taxon>Actinomycetota</taxon>
        <taxon>Actinomycetes</taxon>
        <taxon>Streptosporangiales</taxon>
        <taxon>Streptosporangiaceae</taxon>
        <taxon>Nonomuraea</taxon>
    </lineage>
</organism>
<proteinExistence type="predicted"/>
<evidence type="ECO:0000313" key="2">
    <source>
        <dbReference type="Proteomes" id="UP000696294"/>
    </source>
</evidence>
<dbReference type="InterPro" id="IPR046198">
    <property type="entry name" value="DUF6230"/>
</dbReference>
<dbReference type="Pfam" id="PF19741">
    <property type="entry name" value="DUF6230"/>
    <property type="match status" value="1"/>
</dbReference>